<proteinExistence type="inferred from homology"/>
<reference evidence="15" key="1">
    <citation type="submission" date="2025-08" db="UniProtKB">
        <authorList>
            <consortium name="Ensembl"/>
        </authorList>
    </citation>
    <scope>IDENTIFICATION</scope>
</reference>
<evidence type="ECO:0000256" key="7">
    <source>
        <dbReference type="ARBA" id="ARBA00023015"/>
    </source>
</evidence>
<dbReference type="FunFam" id="3.30.160.60:FF:000382">
    <property type="entry name" value="zinc finger protein 35 isoform X4"/>
    <property type="match status" value="1"/>
</dbReference>
<evidence type="ECO:0000256" key="4">
    <source>
        <dbReference type="ARBA" id="ARBA00022737"/>
    </source>
</evidence>
<dbReference type="InterPro" id="IPR001909">
    <property type="entry name" value="KRAB"/>
</dbReference>
<feature type="region of interest" description="Disordered" evidence="12">
    <location>
        <begin position="128"/>
        <end position="153"/>
    </location>
</feature>
<comment type="similarity">
    <text evidence="2">Belongs to the krueppel C2H2-type zinc-finger protein family.</text>
</comment>
<evidence type="ECO:0000256" key="1">
    <source>
        <dbReference type="ARBA" id="ARBA00004123"/>
    </source>
</evidence>
<dbReference type="Ensembl" id="ENSSVLT00005012397.1">
    <property type="protein sequence ID" value="ENSSVLP00005011199.1"/>
    <property type="gene ID" value="ENSSVLG00005008857.1"/>
</dbReference>
<evidence type="ECO:0000259" key="13">
    <source>
        <dbReference type="PROSITE" id="PS50157"/>
    </source>
</evidence>
<evidence type="ECO:0000256" key="2">
    <source>
        <dbReference type="ARBA" id="ARBA00006991"/>
    </source>
</evidence>
<keyword evidence="8" id="KW-0238">DNA-binding</keyword>
<evidence type="ECO:0000256" key="8">
    <source>
        <dbReference type="ARBA" id="ARBA00023125"/>
    </source>
</evidence>
<feature type="region of interest" description="Disordered" evidence="12">
    <location>
        <begin position="284"/>
        <end position="313"/>
    </location>
</feature>
<evidence type="ECO:0000256" key="11">
    <source>
        <dbReference type="PROSITE-ProRule" id="PRU00042"/>
    </source>
</evidence>
<keyword evidence="5 11" id="KW-0863">Zinc-finger</keyword>
<feature type="domain" description="KRAB" evidence="14">
    <location>
        <begin position="1"/>
        <end position="74"/>
    </location>
</feature>
<dbReference type="SMART" id="SM00349">
    <property type="entry name" value="KRAB"/>
    <property type="match status" value="1"/>
</dbReference>
<keyword evidence="10" id="KW-0539">Nucleus</keyword>
<evidence type="ECO:0000256" key="10">
    <source>
        <dbReference type="ARBA" id="ARBA00023242"/>
    </source>
</evidence>
<dbReference type="CDD" id="cd07765">
    <property type="entry name" value="KRAB_A-box"/>
    <property type="match status" value="1"/>
</dbReference>
<keyword evidence="6" id="KW-0862">Zinc</keyword>
<sequence>ITFEDVAMGFTWQEWGQLAPAQKHLYRGATWRTSGLPVSKPHVIWQLEEEEVTRMSLPRTDWKRRLQAQVSRSSQGISKDLFQIAAVEKHLPDERWSSKLKATCACDAHRLEMQQVKQRHLREMPVTGRSTPTLRTDHRWSGQGRSAGLSPVLKPTLNQHNVATGEGAYQNDSQGGHPERGPCRGKECGKPFHFQSELRRHQRCHTGCHTGEKSYVCSKCGCTFGHISSLIRHWRTHTGEKSYECSKCGHTFGRRSSPSCITGSTRRRPYRCGKCGRAFSQSASLTQHHRLTPGSATRAGGPCHPRPSPNTRRVMLETSPVSPANAGRLCAAEAEWGGPGVPLPLEDALSAIRQHPLQRSPRATACSYQTPGAGRRATCLQWRKDMAARRQLTAGRPHQGNDGDAAFSHVLCTF</sequence>
<dbReference type="AlphaFoldDB" id="A0A8D2B515"/>
<name>A0A8D2B515_SCIVU</name>
<feature type="domain" description="C2H2-type" evidence="13">
    <location>
        <begin position="270"/>
        <end position="297"/>
    </location>
</feature>
<keyword evidence="9" id="KW-0804">Transcription</keyword>
<organism evidence="15 16">
    <name type="scientific">Sciurus vulgaris</name>
    <name type="common">Eurasian red squirrel</name>
    <dbReference type="NCBI Taxonomy" id="55149"/>
    <lineage>
        <taxon>Eukaryota</taxon>
        <taxon>Metazoa</taxon>
        <taxon>Chordata</taxon>
        <taxon>Craniata</taxon>
        <taxon>Vertebrata</taxon>
        <taxon>Euteleostomi</taxon>
        <taxon>Mammalia</taxon>
        <taxon>Eutheria</taxon>
        <taxon>Euarchontoglires</taxon>
        <taxon>Glires</taxon>
        <taxon>Rodentia</taxon>
        <taxon>Sciuromorpha</taxon>
        <taxon>Sciuridae</taxon>
        <taxon>Sciurinae</taxon>
        <taxon>Sciurini</taxon>
        <taxon>Sciurus</taxon>
    </lineage>
</organism>
<keyword evidence="3" id="KW-0479">Metal-binding</keyword>
<dbReference type="FunFam" id="3.30.160.60:FF:000016">
    <property type="entry name" value="zinc finger protein 37 homolog"/>
    <property type="match status" value="1"/>
</dbReference>
<dbReference type="OrthoDB" id="9826699at2759"/>
<dbReference type="Proteomes" id="UP000694564">
    <property type="component" value="Chromosome 14"/>
</dbReference>
<evidence type="ECO:0000256" key="3">
    <source>
        <dbReference type="ARBA" id="ARBA00022723"/>
    </source>
</evidence>
<evidence type="ECO:0000256" key="5">
    <source>
        <dbReference type="ARBA" id="ARBA00022771"/>
    </source>
</evidence>
<evidence type="ECO:0000313" key="15">
    <source>
        <dbReference type="Ensembl" id="ENSSVLP00005011199.1"/>
    </source>
</evidence>
<dbReference type="SMART" id="SM00355">
    <property type="entry name" value="ZnF_C2H2"/>
    <property type="match status" value="3"/>
</dbReference>
<feature type="domain" description="C2H2-type" evidence="13">
    <location>
        <begin position="215"/>
        <end position="242"/>
    </location>
</feature>
<dbReference type="Gene3D" id="3.30.160.60">
    <property type="entry name" value="Classic Zinc Finger"/>
    <property type="match status" value="4"/>
</dbReference>
<dbReference type="GO" id="GO:0008270">
    <property type="term" value="F:zinc ion binding"/>
    <property type="evidence" value="ECO:0007669"/>
    <property type="project" value="UniProtKB-KW"/>
</dbReference>
<dbReference type="SUPFAM" id="SSF57667">
    <property type="entry name" value="beta-beta-alpha zinc fingers"/>
    <property type="match status" value="3"/>
</dbReference>
<reference evidence="15" key="2">
    <citation type="submission" date="2025-09" db="UniProtKB">
        <authorList>
            <consortium name="Ensembl"/>
        </authorList>
    </citation>
    <scope>IDENTIFICATION</scope>
</reference>
<evidence type="ECO:0000256" key="9">
    <source>
        <dbReference type="ARBA" id="ARBA00023163"/>
    </source>
</evidence>
<comment type="subcellular location">
    <subcellularLocation>
        <location evidence="1">Nucleus</location>
    </subcellularLocation>
</comment>
<dbReference type="PROSITE" id="PS50805">
    <property type="entry name" value="KRAB"/>
    <property type="match status" value="1"/>
</dbReference>
<keyword evidence="7" id="KW-0805">Transcription regulation</keyword>
<keyword evidence="16" id="KW-1185">Reference proteome</keyword>
<dbReference type="GeneTree" id="ENSGT00940000163499"/>
<dbReference type="InterPro" id="IPR013087">
    <property type="entry name" value="Znf_C2H2_type"/>
</dbReference>
<protein>
    <submittedName>
        <fullName evidence="15">Uncharacterized protein</fullName>
    </submittedName>
</protein>
<keyword evidence="4" id="KW-0677">Repeat</keyword>
<evidence type="ECO:0000313" key="16">
    <source>
        <dbReference type="Proteomes" id="UP000694564"/>
    </source>
</evidence>
<dbReference type="Pfam" id="PF00096">
    <property type="entry name" value="zf-C2H2"/>
    <property type="match status" value="2"/>
</dbReference>
<dbReference type="SUPFAM" id="SSF109640">
    <property type="entry name" value="KRAB domain (Kruppel-associated box)"/>
    <property type="match status" value="1"/>
</dbReference>
<accession>A0A8D2B515</accession>
<dbReference type="GO" id="GO:0005634">
    <property type="term" value="C:nucleus"/>
    <property type="evidence" value="ECO:0007669"/>
    <property type="project" value="UniProtKB-SubCell"/>
</dbReference>
<evidence type="ECO:0000256" key="12">
    <source>
        <dbReference type="SAM" id="MobiDB-lite"/>
    </source>
</evidence>
<dbReference type="PANTHER" id="PTHR23226">
    <property type="entry name" value="ZINC FINGER AND SCAN DOMAIN-CONTAINING"/>
    <property type="match status" value="1"/>
</dbReference>
<dbReference type="InterPro" id="IPR036051">
    <property type="entry name" value="KRAB_dom_sf"/>
</dbReference>
<evidence type="ECO:0000259" key="14">
    <source>
        <dbReference type="PROSITE" id="PS50805"/>
    </source>
</evidence>
<feature type="domain" description="C2H2-type" evidence="13">
    <location>
        <begin position="181"/>
        <end position="214"/>
    </location>
</feature>
<dbReference type="Pfam" id="PF01352">
    <property type="entry name" value="KRAB"/>
    <property type="match status" value="1"/>
</dbReference>
<dbReference type="GO" id="GO:0000981">
    <property type="term" value="F:DNA-binding transcription factor activity, RNA polymerase II-specific"/>
    <property type="evidence" value="ECO:0007669"/>
    <property type="project" value="TreeGrafter"/>
</dbReference>
<evidence type="ECO:0000256" key="6">
    <source>
        <dbReference type="ARBA" id="ARBA00022833"/>
    </source>
</evidence>
<dbReference type="PROSITE" id="PS50157">
    <property type="entry name" value="ZINC_FINGER_C2H2_2"/>
    <property type="match status" value="3"/>
</dbReference>
<dbReference type="Gene3D" id="6.10.140.140">
    <property type="match status" value="1"/>
</dbReference>
<dbReference type="InterPro" id="IPR036236">
    <property type="entry name" value="Znf_C2H2_sf"/>
</dbReference>
<dbReference type="PANTHER" id="PTHR23226:SF366">
    <property type="entry name" value="ZINC FINGER PROTEIN ZFP2"/>
    <property type="match status" value="1"/>
</dbReference>
<dbReference type="GO" id="GO:0000978">
    <property type="term" value="F:RNA polymerase II cis-regulatory region sequence-specific DNA binding"/>
    <property type="evidence" value="ECO:0007669"/>
    <property type="project" value="TreeGrafter"/>
</dbReference>
<dbReference type="PROSITE" id="PS00028">
    <property type="entry name" value="ZINC_FINGER_C2H2_1"/>
    <property type="match status" value="2"/>
</dbReference>